<dbReference type="GeneID" id="23446227"/>
<dbReference type="KEGG" id="vtu:IX91_15985"/>
<dbReference type="EMBL" id="AFWI01000172">
    <property type="protein sequence ID" value="EGU51616.1"/>
    <property type="molecule type" value="Genomic_DNA"/>
</dbReference>
<reference evidence="2" key="1">
    <citation type="submission" date="2011-08" db="EMBL/GenBank/DDBJ databases">
        <authorList>
            <person name="Hoffman M."/>
            <person name="Strain E.A."/>
            <person name="Brown E."/>
            <person name="Allard M.W."/>
        </authorList>
    </citation>
    <scope>NUCLEOTIDE SEQUENCE</scope>
    <source>
        <strain evidence="2">ATCC 19109</strain>
    </source>
</reference>
<evidence type="ECO:0000313" key="3">
    <source>
        <dbReference type="Proteomes" id="UP000003836"/>
    </source>
</evidence>
<dbReference type="AlphaFoldDB" id="F9T9G8"/>
<dbReference type="RefSeq" id="WP_004746482.1">
    <property type="nucleotide sequence ID" value="NZ_AFWI01000172.1"/>
</dbReference>
<evidence type="ECO:0000313" key="2">
    <source>
        <dbReference type="EMBL" id="EGU51616.1"/>
    </source>
</evidence>
<evidence type="ECO:0000313" key="1">
    <source>
        <dbReference type="EMBL" id="AIW15597.1"/>
    </source>
</evidence>
<evidence type="ECO:0000313" key="4">
    <source>
        <dbReference type="Proteomes" id="UP000030071"/>
    </source>
</evidence>
<dbReference type="Proteomes" id="UP000003836">
    <property type="component" value="Unassembled WGS sequence"/>
</dbReference>
<gene>
    <name evidence="1" type="ORF">IX91_15985</name>
    <name evidence="2" type="ORF">VITU9109_24900</name>
</gene>
<proteinExistence type="predicted"/>
<reference evidence="1 4" key="3">
    <citation type="submission" date="2014-08" db="EMBL/GenBank/DDBJ databases">
        <title>First Complete Genome Sequence of the Shellfish Pathogen Vibrio tubiashii.</title>
        <authorList>
            <person name="Richards G.P."/>
            <person name="Needleman D.S."/>
            <person name="Watson M.A."/>
            <person name="Bono J.L."/>
        </authorList>
    </citation>
    <scope>NUCLEOTIDE SEQUENCE [LARGE SCALE GENOMIC DNA]</scope>
    <source>
        <strain evidence="1 4">ATCC 19109</strain>
    </source>
</reference>
<name>F9T9G8_9VIBR</name>
<organism evidence="1 4">
    <name type="scientific">Vibrio tubiashii ATCC 19109</name>
    <dbReference type="NCBI Taxonomy" id="1051646"/>
    <lineage>
        <taxon>Bacteria</taxon>
        <taxon>Pseudomonadati</taxon>
        <taxon>Pseudomonadota</taxon>
        <taxon>Gammaproteobacteria</taxon>
        <taxon>Vibrionales</taxon>
        <taxon>Vibrionaceae</taxon>
        <taxon>Vibrio</taxon>
        <taxon>Vibrio oreintalis group</taxon>
    </lineage>
</organism>
<dbReference type="Proteomes" id="UP000030071">
    <property type="component" value="Chromosome 2"/>
</dbReference>
<protein>
    <submittedName>
        <fullName evidence="1">Uncharacterized protein</fullName>
    </submittedName>
</protein>
<keyword evidence="3" id="KW-1185">Reference proteome</keyword>
<dbReference type="HOGENOM" id="CLU_195411_0_0_6"/>
<sequence>MDVLVQFDRTGSYQDNPWDLPVSYQKGEIHSVTPLAAIVLIDRREAHLYFHERDKRFSSSEK</sequence>
<accession>F9T9G8</accession>
<dbReference type="EMBL" id="CP009355">
    <property type="protein sequence ID" value="AIW15597.1"/>
    <property type="molecule type" value="Genomic_DNA"/>
</dbReference>
<reference evidence="2 3" key="2">
    <citation type="journal article" date="2012" name="Int. J. Syst. Evol. Microbiol.">
        <title>Vibrio caribbeanicus sp. nov., isolated from the marine sponge Scleritoderma cyanea.</title>
        <authorList>
            <person name="Hoffmann M."/>
            <person name="Monday S.R."/>
            <person name="Allard M.W."/>
            <person name="Strain E.A."/>
            <person name="Whittaker P."/>
            <person name="Naum M."/>
            <person name="McCarthy P.J."/>
            <person name="Lopez J.V."/>
            <person name="Fischer M."/>
            <person name="Brown E.W."/>
        </authorList>
    </citation>
    <scope>NUCLEOTIDE SEQUENCE [LARGE SCALE GENOMIC DNA]</scope>
    <source>
        <strain evidence="2 3">ATCC 19109</strain>
    </source>
</reference>
<dbReference type="PATRIC" id="fig|1051646.9.peg.3105"/>